<reference evidence="2" key="2">
    <citation type="submission" date="2021-04" db="EMBL/GenBank/DDBJ databases">
        <title>Isolation and genomic analysis of the ibuprofen-degrading bacterium Sphingomonas strain MPO218.</title>
        <authorList>
            <person name="Aulestia M."/>
            <person name="Flores A."/>
            <person name="Mangas E.L."/>
            <person name="Perez-Pulido A.J."/>
            <person name="Santero E."/>
            <person name="Camacho E.M."/>
        </authorList>
    </citation>
    <scope>NUCLEOTIDE SEQUENCE</scope>
    <source>
        <strain evidence="2">MPO218</strain>
    </source>
</reference>
<sequence length="140" mass="15950">MDVGTETEREIGNLIHRFYWLVDHGRAAETAEMFSEDALLTYGAGAPTPGDLRGEAVRLAMRRRQEMTGLVTRHVVSNLMLTRRGEDRVDSALLLTVFRSEEPSRNPVPHTVADVEESFVRDAGRWRIERRTISPVFVRD</sequence>
<dbReference type="InterPro" id="IPR032710">
    <property type="entry name" value="NTF2-like_dom_sf"/>
</dbReference>
<evidence type="ECO:0000313" key="2">
    <source>
        <dbReference type="EMBL" id="QTH20115.1"/>
    </source>
</evidence>
<name>A0A975HC64_9SPHN</name>
<dbReference type="SUPFAM" id="SSF54427">
    <property type="entry name" value="NTF2-like"/>
    <property type="match status" value="1"/>
</dbReference>
<dbReference type="EMBL" id="CP059319">
    <property type="protein sequence ID" value="QTH20115.1"/>
    <property type="molecule type" value="Genomic_DNA"/>
</dbReference>
<evidence type="ECO:0000313" key="3">
    <source>
        <dbReference type="Proteomes" id="UP000664914"/>
    </source>
</evidence>
<proteinExistence type="predicted"/>
<dbReference type="Gene3D" id="3.10.450.50">
    <property type="match status" value="1"/>
</dbReference>
<dbReference type="Pfam" id="PF13577">
    <property type="entry name" value="SnoaL_4"/>
    <property type="match status" value="1"/>
</dbReference>
<dbReference type="CDD" id="cd00531">
    <property type="entry name" value="NTF2_like"/>
    <property type="match status" value="1"/>
</dbReference>
<accession>A0A975HC64</accession>
<protein>
    <submittedName>
        <fullName evidence="2">Nuclear transport factor 2 family protein</fullName>
    </submittedName>
</protein>
<gene>
    <name evidence="2" type="ORF">HRJ34_17350</name>
</gene>
<evidence type="ECO:0000259" key="1">
    <source>
        <dbReference type="Pfam" id="PF13577"/>
    </source>
</evidence>
<dbReference type="RefSeq" id="WP_208631953.1">
    <property type="nucleotide sequence ID" value="NZ_CP059319.1"/>
</dbReference>
<reference evidence="2" key="1">
    <citation type="submission" date="2020-07" db="EMBL/GenBank/DDBJ databases">
        <authorList>
            <person name="Camacho E."/>
        </authorList>
    </citation>
    <scope>NUCLEOTIDE SEQUENCE</scope>
    <source>
        <strain evidence="2">MPO218</strain>
    </source>
</reference>
<organism evidence="2 3">
    <name type="scientific">Rhizorhabdus wittichii</name>
    <dbReference type="NCBI Taxonomy" id="160791"/>
    <lineage>
        <taxon>Bacteria</taxon>
        <taxon>Pseudomonadati</taxon>
        <taxon>Pseudomonadota</taxon>
        <taxon>Alphaproteobacteria</taxon>
        <taxon>Sphingomonadales</taxon>
        <taxon>Sphingomonadaceae</taxon>
        <taxon>Rhizorhabdus</taxon>
    </lineage>
</organism>
<dbReference type="Proteomes" id="UP000664914">
    <property type="component" value="Chromosome"/>
</dbReference>
<dbReference type="AlphaFoldDB" id="A0A975HC64"/>
<dbReference type="InterPro" id="IPR037401">
    <property type="entry name" value="SnoaL-like"/>
</dbReference>
<feature type="domain" description="SnoaL-like" evidence="1">
    <location>
        <begin position="6"/>
        <end position="132"/>
    </location>
</feature>